<dbReference type="PANTHER" id="PTHR24253:SF153">
    <property type="entry name" value="SERINE PROTEASE HEPSIN"/>
    <property type="match status" value="1"/>
</dbReference>
<dbReference type="Gene3D" id="2.40.10.10">
    <property type="entry name" value="Trypsin-like serine proteases"/>
    <property type="match status" value="1"/>
</dbReference>
<dbReference type="FunFam" id="2.40.10.10:FF:000006">
    <property type="entry name" value="Serine proteinase stubble"/>
    <property type="match status" value="1"/>
</dbReference>
<dbReference type="SMART" id="SM00020">
    <property type="entry name" value="Tryp_SPc"/>
    <property type="match status" value="1"/>
</dbReference>
<dbReference type="GO" id="GO:0006508">
    <property type="term" value="P:proteolysis"/>
    <property type="evidence" value="ECO:0007669"/>
    <property type="project" value="UniProtKB-KW"/>
</dbReference>
<dbReference type="InterPro" id="IPR018114">
    <property type="entry name" value="TRYPSIN_HIS"/>
</dbReference>
<keyword evidence="9" id="KW-1185">Reference proteome</keyword>
<gene>
    <name evidence="8" type="ORF">MNOR_LOCUS14017</name>
</gene>
<dbReference type="GO" id="GO:0004252">
    <property type="term" value="F:serine-type endopeptidase activity"/>
    <property type="evidence" value="ECO:0007669"/>
    <property type="project" value="InterPro"/>
</dbReference>
<dbReference type="Pfam" id="PF00089">
    <property type="entry name" value="Trypsin"/>
    <property type="match status" value="1"/>
</dbReference>
<keyword evidence="6" id="KW-0732">Signal</keyword>
<evidence type="ECO:0000256" key="6">
    <source>
        <dbReference type="SAM" id="SignalP"/>
    </source>
</evidence>
<keyword evidence="2 5" id="KW-0378">Hydrolase</keyword>
<keyword evidence="4" id="KW-1015">Disulfide bond</keyword>
<evidence type="ECO:0000313" key="8">
    <source>
        <dbReference type="EMBL" id="CAL4090403.1"/>
    </source>
</evidence>
<keyword evidence="1 5" id="KW-0645">Protease</keyword>
<dbReference type="InterPro" id="IPR043504">
    <property type="entry name" value="Peptidase_S1_PA_chymotrypsin"/>
</dbReference>
<protein>
    <recommendedName>
        <fullName evidence="7">Peptidase S1 domain-containing protein</fullName>
    </recommendedName>
</protein>
<evidence type="ECO:0000256" key="4">
    <source>
        <dbReference type="ARBA" id="ARBA00023157"/>
    </source>
</evidence>
<evidence type="ECO:0000256" key="3">
    <source>
        <dbReference type="ARBA" id="ARBA00022825"/>
    </source>
</evidence>
<accession>A0AAV2QL30</accession>
<dbReference type="InterPro" id="IPR009003">
    <property type="entry name" value="Peptidase_S1_PA"/>
</dbReference>
<evidence type="ECO:0000259" key="7">
    <source>
        <dbReference type="PROSITE" id="PS50240"/>
    </source>
</evidence>
<dbReference type="PROSITE" id="PS00134">
    <property type="entry name" value="TRYPSIN_HIS"/>
    <property type="match status" value="1"/>
</dbReference>
<sequence>MVANVLLLVALTLLQCTGTTRAEIPECETVGGSCEVSCPDGFEMPLPTCSRNKVCCKKSVSLSLDIFTRQADSRGFCKNDKKCKRKGGKCISIKENCDTVIIPGKCKHVCCHCCLKDNCKSKKGKNGCDKKGGECKLKAVGCSANQTESKGCKGKRCTCCVGPPPPARSYCENCGKADIEPTRIVGGQETEIGEYPWQVLIILNNQGGGGQSVCGGSLIKNNWVLTAAHCFETTYAGMILSFGDHQTTDASETASYTVIYSESEYQNFVFTHPDYNSPELNDNDVALIETKGAVPFQKNIKPVCLGLPEDVVFGKQAVVTGWGYTEYRGDNSEVLMEVALDLISTEDCAEKYQNTPQTFTITDNMICTLTPDKDACSGDSGGPLIYQIPDGRWVQIGIVSFGYQCAFDDAPGVYTRVDKQIGWINETTGSQQC</sequence>
<dbReference type="PROSITE" id="PS50240">
    <property type="entry name" value="TRYPSIN_DOM"/>
    <property type="match status" value="1"/>
</dbReference>
<feature type="chain" id="PRO_5043875630" description="Peptidase S1 domain-containing protein" evidence="6">
    <location>
        <begin position="23"/>
        <end position="433"/>
    </location>
</feature>
<dbReference type="CDD" id="cd00190">
    <property type="entry name" value="Tryp_SPc"/>
    <property type="match status" value="1"/>
</dbReference>
<dbReference type="AlphaFoldDB" id="A0AAV2QL30"/>
<dbReference type="Proteomes" id="UP001497623">
    <property type="component" value="Unassembled WGS sequence"/>
</dbReference>
<dbReference type="InterPro" id="IPR001314">
    <property type="entry name" value="Peptidase_S1A"/>
</dbReference>
<reference evidence="8 9" key="1">
    <citation type="submission" date="2024-05" db="EMBL/GenBank/DDBJ databases">
        <authorList>
            <person name="Wallberg A."/>
        </authorList>
    </citation>
    <scope>NUCLEOTIDE SEQUENCE [LARGE SCALE GENOMIC DNA]</scope>
</reference>
<dbReference type="InterPro" id="IPR001254">
    <property type="entry name" value="Trypsin_dom"/>
</dbReference>
<name>A0AAV2QL30_MEGNR</name>
<comment type="caution">
    <text evidence="8">The sequence shown here is derived from an EMBL/GenBank/DDBJ whole genome shotgun (WGS) entry which is preliminary data.</text>
</comment>
<feature type="signal peptide" evidence="6">
    <location>
        <begin position="1"/>
        <end position="22"/>
    </location>
</feature>
<dbReference type="SUPFAM" id="SSF50494">
    <property type="entry name" value="Trypsin-like serine proteases"/>
    <property type="match status" value="1"/>
</dbReference>
<dbReference type="PRINTS" id="PR00722">
    <property type="entry name" value="CHYMOTRYPSIN"/>
</dbReference>
<evidence type="ECO:0000256" key="5">
    <source>
        <dbReference type="RuleBase" id="RU363034"/>
    </source>
</evidence>
<organism evidence="8 9">
    <name type="scientific">Meganyctiphanes norvegica</name>
    <name type="common">Northern krill</name>
    <name type="synonym">Thysanopoda norvegica</name>
    <dbReference type="NCBI Taxonomy" id="48144"/>
    <lineage>
        <taxon>Eukaryota</taxon>
        <taxon>Metazoa</taxon>
        <taxon>Ecdysozoa</taxon>
        <taxon>Arthropoda</taxon>
        <taxon>Crustacea</taxon>
        <taxon>Multicrustacea</taxon>
        <taxon>Malacostraca</taxon>
        <taxon>Eumalacostraca</taxon>
        <taxon>Eucarida</taxon>
        <taxon>Euphausiacea</taxon>
        <taxon>Euphausiidae</taxon>
        <taxon>Meganyctiphanes</taxon>
    </lineage>
</organism>
<keyword evidence="3 5" id="KW-0720">Serine protease</keyword>
<dbReference type="EMBL" id="CAXKWB010008264">
    <property type="protein sequence ID" value="CAL4090403.1"/>
    <property type="molecule type" value="Genomic_DNA"/>
</dbReference>
<dbReference type="InterPro" id="IPR033116">
    <property type="entry name" value="TRYPSIN_SER"/>
</dbReference>
<dbReference type="PANTHER" id="PTHR24253">
    <property type="entry name" value="TRANSMEMBRANE PROTEASE SERINE"/>
    <property type="match status" value="1"/>
</dbReference>
<evidence type="ECO:0000313" key="9">
    <source>
        <dbReference type="Proteomes" id="UP001497623"/>
    </source>
</evidence>
<feature type="domain" description="Peptidase S1" evidence="7">
    <location>
        <begin position="184"/>
        <end position="429"/>
    </location>
</feature>
<evidence type="ECO:0000256" key="2">
    <source>
        <dbReference type="ARBA" id="ARBA00022801"/>
    </source>
</evidence>
<evidence type="ECO:0000256" key="1">
    <source>
        <dbReference type="ARBA" id="ARBA00022670"/>
    </source>
</evidence>
<dbReference type="PROSITE" id="PS00135">
    <property type="entry name" value="TRYPSIN_SER"/>
    <property type="match status" value="1"/>
</dbReference>
<proteinExistence type="predicted"/>